<feature type="transmembrane region" description="Helical" evidence="1">
    <location>
        <begin position="58"/>
        <end position="78"/>
    </location>
</feature>
<evidence type="ECO:0000259" key="2">
    <source>
        <dbReference type="Pfam" id="PF25372"/>
    </source>
</evidence>
<dbReference type="EMBL" id="PDCK01000039">
    <property type="protein sequence ID" value="PRQ58229.1"/>
    <property type="molecule type" value="Genomic_DNA"/>
</dbReference>
<keyword evidence="1" id="KW-0812">Transmembrane</keyword>
<organism evidence="3 4">
    <name type="scientific">Rosa chinensis</name>
    <name type="common">China rose</name>
    <dbReference type="NCBI Taxonomy" id="74649"/>
    <lineage>
        <taxon>Eukaryota</taxon>
        <taxon>Viridiplantae</taxon>
        <taxon>Streptophyta</taxon>
        <taxon>Embryophyta</taxon>
        <taxon>Tracheophyta</taxon>
        <taxon>Spermatophyta</taxon>
        <taxon>Magnoliopsida</taxon>
        <taxon>eudicotyledons</taxon>
        <taxon>Gunneridae</taxon>
        <taxon>Pentapetalae</taxon>
        <taxon>rosids</taxon>
        <taxon>fabids</taxon>
        <taxon>Rosales</taxon>
        <taxon>Rosaceae</taxon>
        <taxon>Rosoideae</taxon>
        <taxon>Rosoideae incertae sedis</taxon>
        <taxon>Rosa</taxon>
    </lineage>
</organism>
<sequence length="80" mass="8677">MDAQIFSSIVGGCRGVSSLTLNCLLLNDSLLVVFLGKHLQELNLLCCSLMLYQVLAHVIRVVFLDCSLALCFATIFVLSG</sequence>
<protein>
    <recommendedName>
        <fullName evidence="2">F-box/LRR-repeat protein 15-like leucin rich repeat domain-containing protein</fullName>
    </recommendedName>
</protein>
<dbReference type="Gramene" id="PRQ58229">
    <property type="protein sequence ID" value="PRQ58229"/>
    <property type="gene ID" value="RchiOBHm_Chr1g0356981"/>
</dbReference>
<reference evidence="3 4" key="1">
    <citation type="journal article" date="2018" name="Nat. Genet.">
        <title>The Rosa genome provides new insights in the design of modern roses.</title>
        <authorList>
            <person name="Bendahmane M."/>
        </authorList>
    </citation>
    <scope>NUCLEOTIDE SEQUENCE [LARGE SCALE GENOMIC DNA]</scope>
    <source>
        <strain evidence="4">cv. Old Blush</strain>
    </source>
</reference>
<evidence type="ECO:0000256" key="1">
    <source>
        <dbReference type="SAM" id="Phobius"/>
    </source>
</evidence>
<dbReference type="Proteomes" id="UP000238479">
    <property type="component" value="Chromosome 1"/>
</dbReference>
<feature type="domain" description="F-box/LRR-repeat protein 15-like leucin rich repeat" evidence="2">
    <location>
        <begin position="2"/>
        <end position="55"/>
    </location>
</feature>
<evidence type="ECO:0000313" key="4">
    <source>
        <dbReference type="Proteomes" id="UP000238479"/>
    </source>
</evidence>
<dbReference type="InterPro" id="IPR057207">
    <property type="entry name" value="FBXL15_LRR"/>
</dbReference>
<dbReference type="Pfam" id="PF25372">
    <property type="entry name" value="DUF7885"/>
    <property type="match status" value="1"/>
</dbReference>
<proteinExistence type="predicted"/>
<name>A0A2P6SHR8_ROSCH</name>
<keyword evidence="1" id="KW-0472">Membrane</keyword>
<accession>A0A2P6SHR8</accession>
<evidence type="ECO:0000313" key="3">
    <source>
        <dbReference type="EMBL" id="PRQ58229.1"/>
    </source>
</evidence>
<dbReference type="AlphaFoldDB" id="A0A2P6SHR8"/>
<keyword evidence="4" id="KW-1185">Reference proteome</keyword>
<keyword evidence="1" id="KW-1133">Transmembrane helix</keyword>
<gene>
    <name evidence="3" type="ORF">RchiOBHm_Chr1g0356981</name>
</gene>
<comment type="caution">
    <text evidence="3">The sequence shown here is derived from an EMBL/GenBank/DDBJ whole genome shotgun (WGS) entry which is preliminary data.</text>
</comment>